<reference evidence="5" key="2">
    <citation type="submission" date="2020-09" db="EMBL/GenBank/DDBJ databases">
        <authorList>
            <person name="Sun Q."/>
            <person name="Ohkuma M."/>
        </authorList>
    </citation>
    <scope>NUCLEOTIDE SEQUENCE</scope>
    <source>
        <strain evidence="5">JCM 5069</strain>
    </source>
</reference>
<dbReference type="InterPro" id="IPR006164">
    <property type="entry name" value="DNA_bd_Ku70/Ku80"/>
</dbReference>
<organism evidence="5 6">
    <name type="scientific">Streptomyces sulfonofaciens</name>
    <dbReference type="NCBI Taxonomy" id="68272"/>
    <lineage>
        <taxon>Bacteria</taxon>
        <taxon>Bacillati</taxon>
        <taxon>Actinomycetota</taxon>
        <taxon>Actinomycetes</taxon>
        <taxon>Kitasatosporales</taxon>
        <taxon>Streptomycetaceae</taxon>
        <taxon>Streptomyces</taxon>
    </lineage>
</organism>
<evidence type="ECO:0000259" key="4">
    <source>
        <dbReference type="SMART" id="SM00559"/>
    </source>
</evidence>
<dbReference type="InterPro" id="IPR009187">
    <property type="entry name" value="Prok_Ku"/>
</dbReference>
<evidence type="ECO:0000256" key="3">
    <source>
        <dbReference type="SAM" id="MobiDB-lite"/>
    </source>
</evidence>
<feature type="region of interest" description="Disordered" evidence="3">
    <location>
        <begin position="237"/>
        <end position="302"/>
    </location>
</feature>
<keyword evidence="1" id="KW-0238">DNA-binding</keyword>
<gene>
    <name evidence="5" type="primary">ku</name>
    <name evidence="5" type="ORF">GCM10018793_52550</name>
</gene>
<dbReference type="NCBIfam" id="TIGR02772">
    <property type="entry name" value="Ku_bact"/>
    <property type="match status" value="1"/>
</dbReference>
<dbReference type="GO" id="GO:0003690">
    <property type="term" value="F:double-stranded DNA binding"/>
    <property type="evidence" value="ECO:0007669"/>
    <property type="project" value="TreeGrafter"/>
</dbReference>
<evidence type="ECO:0000313" key="5">
    <source>
        <dbReference type="EMBL" id="GHH85256.1"/>
    </source>
</evidence>
<dbReference type="AlphaFoldDB" id="A0A919L772"/>
<keyword evidence="2" id="KW-0233">DNA recombination</keyword>
<dbReference type="GO" id="GO:0006310">
    <property type="term" value="P:DNA recombination"/>
    <property type="evidence" value="ECO:0007669"/>
    <property type="project" value="UniProtKB-KW"/>
</dbReference>
<feature type="domain" description="Ku" evidence="4">
    <location>
        <begin position="39"/>
        <end position="168"/>
    </location>
</feature>
<dbReference type="SUPFAM" id="SSF100939">
    <property type="entry name" value="SPOC domain-like"/>
    <property type="match status" value="1"/>
</dbReference>
<dbReference type="InterPro" id="IPR016194">
    <property type="entry name" value="SPOC-like_C_dom_sf"/>
</dbReference>
<keyword evidence="6" id="KW-1185">Reference proteome</keyword>
<dbReference type="GO" id="GO:0006303">
    <property type="term" value="P:double-strand break repair via nonhomologous end joining"/>
    <property type="evidence" value="ECO:0007669"/>
    <property type="project" value="InterPro"/>
</dbReference>
<accession>A0A919L772</accession>
<dbReference type="PIRSF" id="PIRSF006493">
    <property type="entry name" value="Prok_Ku"/>
    <property type="match status" value="1"/>
</dbReference>
<feature type="compositionally biased region" description="Basic residues" evidence="3">
    <location>
        <begin position="278"/>
        <end position="302"/>
    </location>
</feature>
<dbReference type="EMBL" id="BNCD01000017">
    <property type="protein sequence ID" value="GHH85256.1"/>
    <property type="molecule type" value="Genomic_DNA"/>
</dbReference>
<evidence type="ECO:0000256" key="2">
    <source>
        <dbReference type="ARBA" id="ARBA00023172"/>
    </source>
</evidence>
<dbReference type="Gene3D" id="2.40.290.10">
    <property type="match status" value="1"/>
</dbReference>
<comment type="caution">
    <text evidence="5">The sequence shown here is derived from an EMBL/GenBank/DDBJ whole genome shotgun (WGS) entry which is preliminary data.</text>
</comment>
<dbReference type="Proteomes" id="UP000603708">
    <property type="component" value="Unassembled WGS sequence"/>
</dbReference>
<evidence type="ECO:0000313" key="6">
    <source>
        <dbReference type="Proteomes" id="UP000603708"/>
    </source>
</evidence>
<sequence length="302" mass="33556">MTIPIRVIAATETHNIQLHQYHDVDQGRIRYQKVCELDGKVLEPEEIGRGYEIARDTVVPVTDEELDNLPLPTARTIEIVAFLPAERIDPIRMADGYYLQAGAPAAEKPYVLLRRALERSSRVAIAQYAWHGRERLGMLRVIDDAIALHSLKWDDEVREPTALAPAPVAVDDEEVDAAVELMETLGRDDISGYTDQYTEAMAALIEAKQEGVEPPRAPREEQPAQVVDLMDALRSSVTKARTARGEGEQATVHEMPGRRKKTTAADTEKTTTTGARKTTPKKTTAKKSTAKKSTARRPRRSA</sequence>
<proteinExistence type="predicted"/>
<dbReference type="Pfam" id="PF02735">
    <property type="entry name" value="Ku"/>
    <property type="match status" value="1"/>
</dbReference>
<dbReference type="PANTHER" id="PTHR41251">
    <property type="entry name" value="NON-HOMOLOGOUS END JOINING PROTEIN KU"/>
    <property type="match status" value="1"/>
</dbReference>
<dbReference type="PANTHER" id="PTHR41251:SF1">
    <property type="entry name" value="NON-HOMOLOGOUS END JOINING PROTEIN KU"/>
    <property type="match status" value="1"/>
</dbReference>
<evidence type="ECO:0000256" key="1">
    <source>
        <dbReference type="ARBA" id="ARBA00023125"/>
    </source>
</evidence>
<protein>
    <submittedName>
        <fullName evidence="5">Non-homologous end joining protein Ku</fullName>
    </submittedName>
</protein>
<dbReference type="SMART" id="SM00559">
    <property type="entry name" value="Ku78"/>
    <property type="match status" value="1"/>
</dbReference>
<reference evidence="5" key="1">
    <citation type="journal article" date="2014" name="Int. J. Syst. Evol. Microbiol.">
        <title>Complete genome sequence of Corynebacterium casei LMG S-19264T (=DSM 44701T), isolated from a smear-ripened cheese.</title>
        <authorList>
            <consortium name="US DOE Joint Genome Institute (JGI-PGF)"/>
            <person name="Walter F."/>
            <person name="Albersmeier A."/>
            <person name="Kalinowski J."/>
            <person name="Ruckert C."/>
        </authorList>
    </citation>
    <scope>NUCLEOTIDE SEQUENCE</scope>
    <source>
        <strain evidence="5">JCM 5069</strain>
    </source>
</reference>
<name>A0A919L772_9ACTN</name>